<dbReference type="Proteomes" id="UP000003157">
    <property type="component" value="Unassembled WGS sequence"/>
</dbReference>
<dbReference type="AlphaFoldDB" id="E7G7W6"/>
<reference evidence="1 2" key="1">
    <citation type="submission" date="2010-12" db="EMBL/GenBank/DDBJ databases">
        <title>The Genome Sequence of Coprobacillus sp. strain 29_1.</title>
        <authorList>
            <consortium name="The Broad Institute Genome Sequencing Platform"/>
            <person name="Earl A."/>
            <person name="Ward D."/>
            <person name="Feldgarden M."/>
            <person name="Gevers D."/>
            <person name="Daigneault M."/>
            <person name="Sibley C.D."/>
            <person name="White A."/>
            <person name="Strauss J."/>
            <person name="Allen-Vercoe E."/>
            <person name="Young S.K."/>
            <person name="Zeng Q."/>
            <person name="Gargeya S."/>
            <person name="Fitzgerald M."/>
            <person name="Haas B."/>
            <person name="Abouelleil A."/>
            <person name="Alvarado L."/>
            <person name="Arachchi H.M."/>
            <person name="Berlin A."/>
            <person name="Brown A."/>
            <person name="Chapman S.B."/>
            <person name="Chen Z."/>
            <person name="Dunbar C."/>
            <person name="Freedman E."/>
            <person name="Gearin G."/>
            <person name="Gellesch M."/>
            <person name="Goldberg J."/>
            <person name="Griggs A."/>
            <person name="Gujja S."/>
            <person name="Heilman E."/>
            <person name="Heiman D."/>
            <person name="Howarth C."/>
            <person name="Larson L."/>
            <person name="Lui A."/>
            <person name="MacDonald P.J.P."/>
            <person name="Mehta T."/>
            <person name="Montmayeur A."/>
            <person name="Murphy C."/>
            <person name="Neiman D."/>
            <person name="Pearson M."/>
            <person name="Priest M."/>
            <person name="Roberts A."/>
            <person name="Saif S."/>
            <person name="Shea T."/>
            <person name="Shenoy N."/>
            <person name="Sisk P."/>
            <person name="Stolte C."/>
            <person name="Sykes S."/>
            <person name="White J."/>
            <person name="Yandava C."/>
            <person name="Nusbaum C."/>
            <person name="Birren B."/>
        </authorList>
    </citation>
    <scope>NUCLEOTIDE SEQUENCE [LARGE SCALE GENOMIC DNA]</scope>
    <source>
        <strain evidence="1 2">29_1</strain>
    </source>
</reference>
<keyword evidence="2" id="KW-1185">Reference proteome</keyword>
<proteinExistence type="predicted"/>
<dbReference type="RefSeq" id="WP_008787970.1">
    <property type="nucleotide sequence ID" value="NZ_AKCB01000001.1"/>
</dbReference>
<comment type="caution">
    <text evidence="1">The sequence shown here is derived from an EMBL/GenBank/DDBJ whole genome shotgun (WGS) entry which is preliminary data.</text>
</comment>
<dbReference type="GeneID" id="78228737"/>
<gene>
    <name evidence="1" type="ORF">HMPREF9488_00854</name>
</gene>
<sequence length="145" mass="16881">MSDFFMLKTDKVQKFIELRDDTLIKWSISPIYYEDICENCLLYEVDESVGEIAYQEVLETCPLCVNGSKLNYNEDYAPMSEDALKEYLAIGDPDSLTFIESTNTDTILSNLDFYFPFEYSEHNFELKTLGQFSSIVECREYSTKL</sequence>
<protein>
    <submittedName>
        <fullName evidence="1">Uncharacterized protein</fullName>
    </submittedName>
</protein>
<evidence type="ECO:0000313" key="1">
    <source>
        <dbReference type="EMBL" id="EFW05887.1"/>
    </source>
</evidence>
<name>E7G7W6_9FIRM</name>
<accession>E7G7W6</accession>
<organism evidence="1 2">
    <name type="scientific">Coprobacillus cateniformis</name>
    <dbReference type="NCBI Taxonomy" id="100884"/>
    <lineage>
        <taxon>Bacteria</taxon>
        <taxon>Bacillati</taxon>
        <taxon>Bacillota</taxon>
        <taxon>Erysipelotrichia</taxon>
        <taxon>Erysipelotrichales</taxon>
        <taxon>Coprobacillaceae</taxon>
        <taxon>Coprobacillus</taxon>
    </lineage>
</organism>
<dbReference type="HOGENOM" id="CLU_1783580_0_0_9"/>
<dbReference type="EMBL" id="ADKX01000012">
    <property type="protein sequence ID" value="EFW05887.1"/>
    <property type="molecule type" value="Genomic_DNA"/>
</dbReference>
<evidence type="ECO:0000313" key="2">
    <source>
        <dbReference type="Proteomes" id="UP000003157"/>
    </source>
</evidence>